<reference evidence="1" key="1">
    <citation type="submission" date="2023-03" db="EMBL/GenBank/DDBJ databases">
        <title>Massive genome expansion in bonnet fungi (Mycena s.s.) driven by repeated elements and novel gene families across ecological guilds.</title>
        <authorList>
            <consortium name="Lawrence Berkeley National Laboratory"/>
            <person name="Harder C.B."/>
            <person name="Miyauchi S."/>
            <person name="Viragh M."/>
            <person name="Kuo A."/>
            <person name="Thoen E."/>
            <person name="Andreopoulos B."/>
            <person name="Lu D."/>
            <person name="Skrede I."/>
            <person name="Drula E."/>
            <person name="Henrissat B."/>
            <person name="Morin E."/>
            <person name="Kohler A."/>
            <person name="Barry K."/>
            <person name="LaButti K."/>
            <person name="Morin E."/>
            <person name="Salamov A."/>
            <person name="Lipzen A."/>
            <person name="Mereny Z."/>
            <person name="Hegedus B."/>
            <person name="Baldrian P."/>
            <person name="Stursova M."/>
            <person name="Weitz H."/>
            <person name="Taylor A."/>
            <person name="Grigoriev I.V."/>
            <person name="Nagy L.G."/>
            <person name="Martin F."/>
            <person name="Kauserud H."/>
        </authorList>
    </citation>
    <scope>NUCLEOTIDE SEQUENCE</scope>
    <source>
        <strain evidence="1">CBHHK173m</strain>
    </source>
</reference>
<gene>
    <name evidence="1" type="ORF">B0H15DRAFT_945252</name>
</gene>
<organism evidence="1 2">
    <name type="scientific">Mycena belliarum</name>
    <dbReference type="NCBI Taxonomy" id="1033014"/>
    <lineage>
        <taxon>Eukaryota</taxon>
        <taxon>Fungi</taxon>
        <taxon>Dikarya</taxon>
        <taxon>Basidiomycota</taxon>
        <taxon>Agaricomycotina</taxon>
        <taxon>Agaricomycetes</taxon>
        <taxon>Agaricomycetidae</taxon>
        <taxon>Agaricales</taxon>
        <taxon>Marasmiineae</taxon>
        <taxon>Mycenaceae</taxon>
        <taxon>Mycena</taxon>
    </lineage>
</organism>
<protein>
    <submittedName>
        <fullName evidence="1">Uncharacterized protein</fullName>
    </submittedName>
</protein>
<accession>A0AAD6UFP5</accession>
<evidence type="ECO:0000313" key="2">
    <source>
        <dbReference type="Proteomes" id="UP001222325"/>
    </source>
</evidence>
<evidence type="ECO:0000313" key="1">
    <source>
        <dbReference type="EMBL" id="KAJ7098744.1"/>
    </source>
</evidence>
<dbReference type="EMBL" id="JARJCN010000008">
    <property type="protein sequence ID" value="KAJ7098744.1"/>
    <property type="molecule type" value="Genomic_DNA"/>
</dbReference>
<comment type="caution">
    <text evidence="1">The sequence shown here is derived from an EMBL/GenBank/DDBJ whole genome shotgun (WGS) entry which is preliminary data.</text>
</comment>
<name>A0AAD6UFP5_9AGAR</name>
<proteinExistence type="predicted"/>
<sequence>MPQVLASLSYKSDFRRSAEVDTGHGTYRSLYVDRRNGDTLQVLLVGVVSQSLPVGDGTHIIVLLAPPLSSPVLRLMFAEQTQVLDDVLNMERLDMSRPIIHRQQWSQGPDGAVSGAVYITVNSSTHISRNDLSVERATFPFGNVASEIPLNVEPSSDMEPAGAEASSSIYARAYLILASRAVRLVRST</sequence>
<dbReference type="AlphaFoldDB" id="A0AAD6UFP5"/>
<keyword evidence="2" id="KW-1185">Reference proteome</keyword>
<dbReference type="Proteomes" id="UP001222325">
    <property type="component" value="Unassembled WGS sequence"/>
</dbReference>